<gene>
    <name evidence="2" type="ORF">J416_12824</name>
</gene>
<dbReference type="EMBL" id="APML01000060">
    <property type="protein sequence ID" value="ENH96088.1"/>
    <property type="molecule type" value="Genomic_DNA"/>
</dbReference>
<comment type="caution">
    <text evidence="2">The sequence shown here is derived from an EMBL/GenBank/DDBJ whole genome shotgun (WGS) entry which is preliminary data.</text>
</comment>
<protein>
    <submittedName>
        <fullName evidence="2">Uncharacterized protein</fullName>
    </submittedName>
</protein>
<accession>N4W779</accession>
<dbReference type="PATRIC" id="fig|1308866.3.peg.2593"/>
<dbReference type="AlphaFoldDB" id="N4W779"/>
<dbReference type="Proteomes" id="UP000012283">
    <property type="component" value="Unassembled WGS sequence"/>
</dbReference>
<name>N4W779_9BACI</name>
<organism evidence="2 3">
    <name type="scientific">Gracilibacillus halophilus YIM-C55.5</name>
    <dbReference type="NCBI Taxonomy" id="1308866"/>
    <lineage>
        <taxon>Bacteria</taxon>
        <taxon>Bacillati</taxon>
        <taxon>Bacillota</taxon>
        <taxon>Bacilli</taxon>
        <taxon>Bacillales</taxon>
        <taxon>Bacillaceae</taxon>
        <taxon>Gracilibacillus</taxon>
    </lineage>
</organism>
<evidence type="ECO:0000313" key="2">
    <source>
        <dbReference type="EMBL" id="ENH96088.1"/>
    </source>
</evidence>
<reference evidence="2 3" key="1">
    <citation type="submission" date="2013-03" db="EMBL/GenBank/DDBJ databases">
        <title>Draft genome sequence of Gracibacillus halophilus YIM-C55.5, a moderately halophilic and thermophilic organism from the Xiaochaidamu salt lake.</title>
        <authorList>
            <person name="Sugumar T."/>
            <person name="Polireddy D.R."/>
            <person name="Antony A."/>
            <person name="Madhava Y.R."/>
            <person name="Sivakumar N."/>
        </authorList>
    </citation>
    <scope>NUCLEOTIDE SEQUENCE [LARGE SCALE GENOMIC DNA]</scope>
    <source>
        <strain evidence="2 3">YIM-C55.5</strain>
    </source>
</reference>
<dbReference type="STRING" id="1308866.J416_12824"/>
<sequence>MYHQQHQQEMVHPEQFKQMCEQYMNYHVLGELNDGTQFEGIIVSINQTNVTILVAEDVDEQQITMNRQFGYAPGRRYRRYRRRTYPFNLFRGLFLYPFFYPSYPNYGYPYYY</sequence>
<keyword evidence="3" id="KW-1185">Reference proteome</keyword>
<feature type="transmembrane region" description="Helical" evidence="1">
    <location>
        <begin position="85"/>
        <end position="103"/>
    </location>
</feature>
<dbReference type="eggNOG" id="ENOG5032S6I">
    <property type="taxonomic scope" value="Bacteria"/>
</dbReference>
<dbReference type="RefSeq" id="WP_003472620.1">
    <property type="nucleotide sequence ID" value="NZ_APML01000060.1"/>
</dbReference>
<keyword evidence="1" id="KW-1133">Transmembrane helix</keyword>
<proteinExistence type="predicted"/>
<evidence type="ECO:0000313" key="3">
    <source>
        <dbReference type="Proteomes" id="UP000012283"/>
    </source>
</evidence>
<evidence type="ECO:0000256" key="1">
    <source>
        <dbReference type="SAM" id="Phobius"/>
    </source>
</evidence>
<keyword evidence="1" id="KW-0812">Transmembrane</keyword>
<keyword evidence="1" id="KW-0472">Membrane</keyword>